<dbReference type="Pfam" id="PF01453">
    <property type="entry name" value="B_lectin"/>
    <property type="match status" value="1"/>
</dbReference>
<dbReference type="PANTHER" id="PTHR47976">
    <property type="entry name" value="G-TYPE LECTIN S-RECEPTOR-LIKE SERINE/THREONINE-PROTEIN KINASE SD2-5"/>
    <property type="match status" value="1"/>
</dbReference>
<feature type="domain" description="Bulb-type lectin" evidence="23">
    <location>
        <begin position="146"/>
        <end position="273"/>
    </location>
</feature>
<dbReference type="GO" id="GO:0016020">
    <property type="term" value="C:membrane"/>
    <property type="evidence" value="ECO:0007669"/>
    <property type="project" value="UniProtKB-SubCell"/>
</dbReference>
<keyword evidence="7" id="KW-0430">Lectin</keyword>
<dbReference type="CDD" id="cd14066">
    <property type="entry name" value="STKc_IRAK"/>
    <property type="match status" value="1"/>
</dbReference>
<name>A0A922D1K8_CARIL</name>
<evidence type="ECO:0000256" key="12">
    <source>
        <dbReference type="ARBA" id="ARBA00023136"/>
    </source>
</evidence>
<feature type="domain" description="Bulb-type lectin" evidence="23">
    <location>
        <begin position="25"/>
        <end position="143"/>
    </location>
</feature>
<evidence type="ECO:0000256" key="5">
    <source>
        <dbReference type="ARBA" id="ARBA00022692"/>
    </source>
</evidence>
<sequence>MASTALTFLFLSALSMATAQQRNFNLSLGSSLSTTGNSFLLSQSGIFAFGFLPFGNGFTVGIWYEGTPQKTVVWTANRNDPPVSSTTTIVFTSDGRLILQELGGHEKSNITGATGPASIASILNSGNLVLYNSNSSIIWQSFDYPTDNLLPGQPLRADSELVSSISETNHSKGSFRILMQNDGNLGMYPVDSPLNGDYSYWATDTNFSLAGENATLMLDGSGRLYILNTTGVLFRNITNGGPTDGMIYRAAIDADGIFRLYSLQLNGNSDWSIEWSEPKDKCSPKGLCGINAYCDLVNQQPLCSCPPGFVSINQKRTTLGCDRNFVAQSCSFENEHIEYTIQELQNTTWAESTYDILSNLTREECNQACLVDCSCEAALFVDQECRKQRLPLTFGKRQQEDGKQITTVFLKVGMGSGQNGTPAPNESRKGLQMDLLIISVACASFALSILAFVAFLILRYRLWAYRKVRNEVSEGLIDDVSLRAYTYSELEVATNGFLEKLGKGSFGTVFKGTLSSGQRKIAVKRLEKIVAEGEVEFLNEMRSIGRTCHRNLVRLLGYCHDGSNRLLVYEYMSNGTLSDYLFKSEIKPNWDERIKISLNIARGILYLHEECETQIIHCDINPNNILMDEFGCAKIADFGLAKLLMPDHSRTLTGIRGTRGYVAPEWHKNLPITVKVDVYSFGIVFLVIICCRRSIDINVPEDEAVLVDWVYNCFKDNEMQKLVPEEVVVLDQQNLERMVRIGLWCIEEDPAVRPSMKKVVQMLEGTVEIIPIPPCAGSSFQH</sequence>
<dbReference type="InterPro" id="IPR001480">
    <property type="entry name" value="Bulb-type_lectin_dom"/>
</dbReference>
<dbReference type="Proteomes" id="UP000811246">
    <property type="component" value="Chromosome 15"/>
</dbReference>
<evidence type="ECO:0000256" key="10">
    <source>
        <dbReference type="ARBA" id="ARBA00022840"/>
    </source>
</evidence>
<keyword evidence="9 18" id="KW-0418">Kinase</keyword>
<dbReference type="InterPro" id="IPR000858">
    <property type="entry name" value="S_locus_glycoprot_dom"/>
</dbReference>
<dbReference type="InterPro" id="IPR024171">
    <property type="entry name" value="SRK-like_kinase"/>
</dbReference>
<keyword evidence="4 18" id="KW-0808">Transferase</keyword>
<evidence type="ECO:0000256" key="17">
    <source>
        <dbReference type="ARBA" id="ARBA00048679"/>
    </source>
</evidence>
<evidence type="ECO:0000256" key="6">
    <source>
        <dbReference type="ARBA" id="ARBA00022729"/>
    </source>
</evidence>
<keyword evidence="2 18" id="KW-0723">Serine/threonine-protein kinase</keyword>
<evidence type="ECO:0000256" key="8">
    <source>
        <dbReference type="ARBA" id="ARBA00022741"/>
    </source>
</evidence>
<dbReference type="PANTHER" id="PTHR47976:SF102">
    <property type="entry name" value="G-TYPE LECTIN S-RECEPTOR-LIKE SERINE_THREONINE-PROTEIN KINASE LECRK3"/>
    <property type="match status" value="1"/>
</dbReference>
<dbReference type="FunFam" id="2.90.10.10:FF:000026">
    <property type="entry name" value="Serine/threonine-protein kinase"/>
    <property type="match status" value="1"/>
</dbReference>
<keyword evidence="14" id="KW-0675">Receptor</keyword>
<keyword evidence="5 20" id="KW-0812">Transmembrane</keyword>
<feature type="binding site" evidence="19">
    <location>
        <position position="524"/>
    </location>
    <ligand>
        <name>ATP</name>
        <dbReference type="ChEBI" id="CHEBI:30616"/>
    </ligand>
</feature>
<feature type="transmembrane region" description="Helical" evidence="20">
    <location>
        <begin position="435"/>
        <end position="458"/>
    </location>
</feature>
<evidence type="ECO:0000259" key="22">
    <source>
        <dbReference type="PROSITE" id="PS50011"/>
    </source>
</evidence>
<comment type="catalytic activity">
    <reaction evidence="17 18">
        <text>L-seryl-[protein] + ATP = O-phospho-L-seryl-[protein] + ADP + H(+)</text>
        <dbReference type="Rhea" id="RHEA:17989"/>
        <dbReference type="Rhea" id="RHEA-COMP:9863"/>
        <dbReference type="Rhea" id="RHEA-COMP:11604"/>
        <dbReference type="ChEBI" id="CHEBI:15378"/>
        <dbReference type="ChEBI" id="CHEBI:29999"/>
        <dbReference type="ChEBI" id="CHEBI:30616"/>
        <dbReference type="ChEBI" id="CHEBI:83421"/>
        <dbReference type="ChEBI" id="CHEBI:456216"/>
        <dbReference type="EC" id="2.7.11.1"/>
    </reaction>
</comment>
<dbReference type="GO" id="GO:0030246">
    <property type="term" value="F:carbohydrate binding"/>
    <property type="evidence" value="ECO:0007669"/>
    <property type="project" value="UniProtKB-KW"/>
</dbReference>
<evidence type="ECO:0000256" key="18">
    <source>
        <dbReference type="PIRNR" id="PIRNR000641"/>
    </source>
</evidence>
<keyword evidence="10 18" id="KW-0067">ATP-binding</keyword>
<dbReference type="PIRSF" id="PIRSF000641">
    <property type="entry name" value="SRK"/>
    <property type="match status" value="1"/>
</dbReference>
<evidence type="ECO:0000256" key="13">
    <source>
        <dbReference type="ARBA" id="ARBA00023157"/>
    </source>
</evidence>
<evidence type="ECO:0000256" key="9">
    <source>
        <dbReference type="ARBA" id="ARBA00022777"/>
    </source>
</evidence>
<feature type="chain" id="PRO_5037410636" description="Receptor-like serine/threonine-protein kinase" evidence="21">
    <location>
        <begin position="20"/>
        <end position="782"/>
    </location>
</feature>
<dbReference type="GO" id="GO:0005524">
    <property type="term" value="F:ATP binding"/>
    <property type="evidence" value="ECO:0007669"/>
    <property type="project" value="UniProtKB-UniRule"/>
</dbReference>
<dbReference type="PROSITE" id="PS50927">
    <property type="entry name" value="BULB_LECTIN"/>
    <property type="match status" value="2"/>
</dbReference>
<protein>
    <recommendedName>
        <fullName evidence="18">Receptor-like serine/threonine-protein kinase</fullName>
        <ecNumber evidence="18">2.7.11.1</ecNumber>
    </recommendedName>
</protein>
<comment type="similarity">
    <text evidence="18">Belongs to the protein kinase superfamily. Ser/Thr protein kinase family.</text>
</comment>
<dbReference type="InterPro" id="IPR003609">
    <property type="entry name" value="Pan_app"/>
</dbReference>
<dbReference type="SMART" id="SM00108">
    <property type="entry name" value="B_lectin"/>
    <property type="match status" value="1"/>
</dbReference>
<evidence type="ECO:0000256" key="16">
    <source>
        <dbReference type="ARBA" id="ARBA00047899"/>
    </source>
</evidence>
<reference evidence="24" key="1">
    <citation type="submission" date="2021-01" db="EMBL/GenBank/DDBJ databases">
        <authorList>
            <person name="Lovell J.T."/>
            <person name="Bentley N."/>
            <person name="Bhattarai G."/>
            <person name="Jenkins J.W."/>
            <person name="Sreedasyam A."/>
            <person name="Alarcon Y."/>
            <person name="Bock C."/>
            <person name="Boston L."/>
            <person name="Carlson J."/>
            <person name="Cervantes K."/>
            <person name="Clermont K."/>
            <person name="Krom N."/>
            <person name="Kubenka K."/>
            <person name="Mamidi S."/>
            <person name="Mattison C."/>
            <person name="Monteros M."/>
            <person name="Pisani C."/>
            <person name="Plott C."/>
            <person name="Rajasekar S."/>
            <person name="Rhein H.S."/>
            <person name="Rohla C."/>
            <person name="Song M."/>
            <person name="Hilaire R.S."/>
            <person name="Shu S."/>
            <person name="Wells L."/>
            <person name="Wang X."/>
            <person name="Webber J."/>
            <person name="Heerema R.J."/>
            <person name="Klein P."/>
            <person name="Conner P."/>
            <person name="Grauke L."/>
            <person name="Grimwood J."/>
            <person name="Schmutz J."/>
            <person name="Randall J.J."/>
        </authorList>
    </citation>
    <scope>NUCLEOTIDE SEQUENCE</scope>
    <source>
        <tissue evidence="24">Leaf</tissue>
    </source>
</reference>
<dbReference type="InterPro" id="IPR051343">
    <property type="entry name" value="G-type_lectin_kinases/EP1-like"/>
</dbReference>
<dbReference type="InterPro" id="IPR017441">
    <property type="entry name" value="Protein_kinase_ATP_BS"/>
</dbReference>
<organism evidence="24 25">
    <name type="scientific">Carya illinoinensis</name>
    <name type="common">Pecan</name>
    <dbReference type="NCBI Taxonomy" id="32201"/>
    <lineage>
        <taxon>Eukaryota</taxon>
        <taxon>Viridiplantae</taxon>
        <taxon>Streptophyta</taxon>
        <taxon>Embryophyta</taxon>
        <taxon>Tracheophyta</taxon>
        <taxon>Spermatophyta</taxon>
        <taxon>Magnoliopsida</taxon>
        <taxon>eudicotyledons</taxon>
        <taxon>Gunneridae</taxon>
        <taxon>Pentapetalae</taxon>
        <taxon>rosids</taxon>
        <taxon>fabids</taxon>
        <taxon>Fagales</taxon>
        <taxon>Juglandaceae</taxon>
        <taxon>Carya</taxon>
    </lineage>
</organism>
<dbReference type="EMBL" id="CM031839">
    <property type="protein sequence ID" value="KAG6673962.1"/>
    <property type="molecule type" value="Genomic_DNA"/>
</dbReference>
<keyword evidence="13" id="KW-1015">Disulfide bond</keyword>
<dbReference type="PROSITE" id="PS00107">
    <property type="entry name" value="PROTEIN_KINASE_ATP"/>
    <property type="match status" value="1"/>
</dbReference>
<evidence type="ECO:0000256" key="1">
    <source>
        <dbReference type="ARBA" id="ARBA00004479"/>
    </source>
</evidence>
<keyword evidence="8 18" id="KW-0547">Nucleotide-binding</keyword>
<keyword evidence="6 21" id="KW-0732">Signal</keyword>
<keyword evidence="11 20" id="KW-1133">Transmembrane helix</keyword>
<dbReference type="InterPro" id="IPR000719">
    <property type="entry name" value="Prot_kinase_dom"/>
</dbReference>
<evidence type="ECO:0000313" key="24">
    <source>
        <dbReference type="EMBL" id="KAG6673962.1"/>
    </source>
</evidence>
<evidence type="ECO:0000259" key="23">
    <source>
        <dbReference type="PROSITE" id="PS50927"/>
    </source>
</evidence>
<evidence type="ECO:0000256" key="11">
    <source>
        <dbReference type="ARBA" id="ARBA00022989"/>
    </source>
</evidence>
<dbReference type="FunFam" id="3.30.200.20:FF:000059">
    <property type="entry name" value="S-receptor-like serine/threonine-protein kinase"/>
    <property type="match status" value="1"/>
</dbReference>
<dbReference type="Pfam" id="PF08276">
    <property type="entry name" value="PAN_2"/>
    <property type="match status" value="1"/>
</dbReference>
<accession>A0A922D1K8</accession>
<gene>
    <name evidence="24" type="ORF">I3842_15G018000</name>
</gene>
<evidence type="ECO:0000256" key="19">
    <source>
        <dbReference type="PROSITE-ProRule" id="PRU10141"/>
    </source>
</evidence>
<feature type="signal peptide" evidence="21">
    <location>
        <begin position="1"/>
        <end position="19"/>
    </location>
</feature>
<proteinExistence type="inferred from homology"/>
<dbReference type="EC" id="2.7.11.1" evidence="18"/>
<feature type="domain" description="Protein kinase" evidence="22">
    <location>
        <begin position="495"/>
        <end position="767"/>
    </location>
</feature>
<keyword evidence="15" id="KW-0325">Glycoprotein</keyword>
<comment type="caution">
    <text evidence="24">The sequence shown here is derived from an EMBL/GenBank/DDBJ whole genome shotgun (WGS) entry which is preliminary data.</text>
</comment>
<evidence type="ECO:0000256" key="14">
    <source>
        <dbReference type="ARBA" id="ARBA00023170"/>
    </source>
</evidence>
<keyword evidence="3" id="KW-0245">EGF-like domain</keyword>
<dbReference type="GO" id="GO:0048544">
    <property type="term" value="P:recognition of pollen"/>
    <property type="evidence" value="ECO:0007669"/>
    <property type="project" value="InterPro"/>
</dbReference>
<evidence type="ECO:0000313" key="25">
    <source>
        <dbReference type="Proteomes" id="UP000811246"/>
    </source>
</evidence>
<dbReference type="PROSITE" id="PS50011">
    <property type="entry name" value="PROTEIN_KINASE_DOM"/>
    <property type="match status" value="1"/>
</dbReference>
<comment type="catalytic activity">
    <reaction evidence="16 18">
        <text>L-threonyl-[protein] + ATP = O-phospho-L-threonyl-[protein] + ADP + H(+)</text>
        <dbReference type="Rhea" id="RHEA:46608"/>
        <dbReference type="Rhea" id="RHEA-COMP:11060"/>
        <dbReference type="Rhea" id="RHEA-COMP:11605"/>
        <dbReference type="ChEBI" id="CHEBI:15378"/>
        <dbReference type="ChEBI" id="CHEBI:30013"/>
        <dbReference type="ChEBI" id="CHEBI:30616"/>
        <dbReference type="ChEBI" id="CHEBI:61977"/>
        <dbReference type="ChEBI" id="CHEBI:456216"/>
        <dbReference type="EC" id="2.7.11.1"/>
    </reaction>
</comment>
<dbReference type="CDD" id="cd00028">
    <property type="entry name" value="B_lectin"/>
    <property type="match status" value="1"/>
</dbReference>
<evidence type="ECO:0000256" key="15">
    <source>
        <dbReference type="ARBA" id="ARBA00023180"/>
    </source>
</evidence>
<evidence type="ECO:0000256" key="3">
    <source>
        <dbReference type="ARBA" id="ARBA00022536"/>
    </source>
</evidence>
<dbReference type="GO" id="GO:0004674">
    <property type="term" value="F:protein serine/threonine kinase activity"/>
    <property type="evidence" value="ECO:0007669"/>
    <property type="project" value="UniProtKB-KW"/>
</dbReference>
<evidence type="ECO:0000256" key="4">
    <source>
        <dbReference type="ARBA" id="ARBA00022679"/>
    </source>
</evidence>
<evidence type="ECO:0000256" key="20">
    <source>
        <dbReference type="SAM" id="Phobius"/>
    </source>
</evidence>
<evidence type="ECO:0000256" key="7">
    <source>
        <dbReference type="ARBA" id="ARBA00022734"/>
    </source>
</evidence>
<dbReference type="AlphaFoldDB" id="A0A922D1K8"/>
<evidence type="ECO:0000256" key="21">
    <source>
        <dbReference type="SAM" id="SignalP"/>
    </source>
</evidence>
<keyword evidence="12 20" id="KW-0472">Membrane</keyword>
<comment type="subcellular location">
    <subcellularLocation>
        <location evidence="1">Membrane</location>
        <topology evidence="1">Single-pass type I membrane protein</topology>
    </subcellularLocation>
</comment>
<dbReference type="Pfam" id="PF00069">
    <property type="entry name" value="Pkinase"/>
    <property type="match status" value="1"/>
</dbReference>
<evidence type="ECO:0000256" key="2">
    <source>
        <dbReference type="ARBA" id="ARBA00022527"/>
    </source>
</evidence>
<dbReference type="FunFam" id="1.10.510.10:FF:000237">
    <property type="entry name" value="G-type lectin S-receptor-like serine/threonine-protein kinase"/>
    <property type="match status" value="1"/>
</dbReference>
<dbReference type="Pfam" id="PF00954">
    <property type="entry name" value="S_locus_glycop"/>
    <property type="match status" value="1"/>
</dbReference>